<reference evidence="1 2" key="1">
    <citation type="submission" date="2012-08" db="EMBL/GenBank/DDBJ databases">
        <authorList>
            <person name="Gan P.H.P."/>
            <person name="Ikeda K."/>
            <person name="Irieda H."/>
            <person name="Narusaka M."/>
            <person name="O'Connell R.J."/>
            <person name="Narusaka Y."/>
            <person name="Takano Y."/>
            <person name="Kubo Y."/>
            <person name="Shirasu K."/>
        </authorList>
    </citation>
    <scope>NUCLEOTIDE SEQUENCE [LARGE SCALE GENOMIC DNA]</scope>
    <source>
        <strain evidence="1 2">Nara gc5</strain>
    </source>
</reference>
<reference evidence="1 2" key="2">
    <citation type="submission" date="2020-04" db="EMBL/GenBank/DDBJ databases">
        <title>Genome sequencing and assembly of multiple isolates from the Colletotrichum gloeosporioides species complex.</title>
        <authorList>
            <person name="Gan P."/>
            <person name="Shirasu K."/>
        </authorList>
    </citation>
    <scope>NUCLEOTIDE SEQUENCE [LARGE SCALE GENOMIC DNA]</scope>
    <source>
        <strain evidence="1 2">Nara gc5</strain>
    </source>
</reference>
<dbReference type="GeneID" id="90979746"/>
<evidence type="ECO:0000313" key="2">
    <source>
        <dbReference type="Proteomes" id="UP000011096"/>
    </source>
</evidence>
<gene>
    <name evidence="1" type="ORF">CGGC5_v004510</name>
</gene>
<dbReference type="EMBL" id="ANPB02000002">
    <property type="protein sequence ID" value="KAF4490097.1"/>
    <property type="molecule type" value="Genomic_DNA"/>
</dbReference>
<organism evidence="1 2">
    <name type="scientific">Colletotrichum fructicola (strain Nara gc5)</name>
    <name type="common">Anthracnose fungus</name>
    <name type="synonym">Colletotrichum gloeosporioides (strain Nara gc5)</name>
    <dbReference type="NCBI Taxonomy" id="1213859"/>
    <lineage>
        <taxon>Eukaryota</taxon>
        <taxon>Fungi</taxon>
        <taxon>Dikarya</taxon>
        <taxon>Ascomycota</taxon>
        <taxon>Pezizomycotina</taxon>
        <taxon>Sordariomycetes</taxon>
        <taxon>Hypocreomycetidae</taxon>
        <taxon>Glomerellales</taxon>
        <taxon>Glomerellaceae</taxon>
        <taxon>Colletotrichum</taxon>
        <taxon>Colletotrichum gloeosporioides species complex</taxon>
    </lineage>
</organism>
<dbReference type="AlphaFoldDB" id="A0A7J6JIE8"/>
<sequence>MPCDDVCESDGVRSLCPDLRRRLLDSTIPSILNKHQKCRSGQRLLHQGSRLSVKVSLLIMMQNKKVK</sequence>
<accession>A0A7J6JIE8</accession>
<keyword evidence="2" id="KW-1185">Reference proteome</keyword>
<name>A0A7J6JIE8_COLFN</name>
<proteinExistence type="predicted"/>
<comment type="caution">
    <text evidence="1">The sequence shown here is derived from an EMBL/GenBank/DDBJ whole genome shotgun (WGS) entry which is preliminary data.</text>
</comment>
<dbReference type="Proteomes" id="UP000011096">
    <property type="component" value="Unassembled WGS sequence"/>
</dbReference>
<evidence type="ECO:0000313" key="1">
    <source>
        <dbReference type="EMBL" id="KAF4490097.1"/>
    </source>
</evidence>
<dbReference type="RefSeq" id="XP_066009601.1">
    <property type="nucleotide sequence ID" value="XM_066151301.1"/>
</dbReference>
<protein>
    <submittedName>
        <fullName evidence="1">Uncharacterized protein</fullName>
    </submittedName>
</protein>
<dbReference type="InParanoid" id="A0A7J6JIE8"/>